<name>A0A5B0VZJ5_RHITR</name>
<dbReference type="RefSeq" id="WP_149635143.1">
    <property type="nucleotide sequence ID" value="NZ_VNIP01000008.1"/>
</dbReference>
<keyword evidence="2 4" id="KW-0808">Transferase</keyword>
<gene>
    <name evidence="4" type="ORF">FP026_13510</name>
</gene>
<dbReference type="AlphaFoldDB" id="A0A5B0VZJ5"/>
<proteinExistence type="predicted"/>
<dbReference type="PANTHER" id="PTHR43861:SF1">
    <property type="entry name" value="TRANS-ACONITATE 2-METHYLTRANSFERASE"/>
    <property type="match status" value="1"/>
</dbReference>
<evidence type="ECO:0000313" key="4">
    <source>
        <dbReference type="EMBL" id="KAA1179884.1"/>
    </source>
</evidence>
<evidence type="ECO:0000256" key="2">
    <source>
        <dbReference type="ARBA" id="ARBA00022679"/>
    </source>
</evidence>
<dbReference type="CDD" id="cd02440">
    <property type="entry name" value="AdoMet_MTases"/>
    <property type="match status" value="1"/>
</dbReference>
<feature type="domain" description="Methyltransferase" evidence="3">
    <location>
        <begin position="38"/>
        <end position="133"/>
    </location>
</feature>
<dbReference type="Pfam" id="PF13649">
    <property type="entry name" value="Methyltransf_25"/>
    <property type="match status" value="1"/>
</dbReference>
<dbReference type="Proteomes" id="UP000323608">
    <property type="component" value="Unassembled WGS sequence"/>
</dbReference>
<dbReference type="EMBL" id="VNIP01000008">
    <property type="protein sequence ID" value="KAA1179884.1"/>
    <property type="molecule type" value="Genomic_DNA"/>
</dbReference>
<evidence type="ECO:0000259" key="3">
    <source>
        <dbReference type="Pfam" id="PF13649"/>
    </source>
</evidence>
<dbReference type="GO" id="GO:0032259">
    <property type="term" value="P:methylation"/>
    <property type="evidence" value="ECO:0007669"/>
    <property type="project" value="UniProtKB-KW"/>
</dbReference>
<dbReference type="InterPro" id="IPR041698">
    <property type="entry name" value="Methyltransf_25"/>
</dbReference>
<evidence type="ECO:0000313" key="5">
    <source>
        <dbReference type="Proteomes" id="UP000323608"/>
    </source>
</evidence>
<sequence>MGEAFPATSMPDRDWWSALWPDPQGMLQALGIMPGMTVLDLCCGDGYFTAPLAKLVEGKVYALDLDESMIEMARAETARQGVSVQKWIHADALDVAGHLPEKVDYVLMANTFHGVPDQPALIRAVRSVLAPKGLFGIVNWKTLPREETMVLGQPRGPRSEMRMPPARLAAVVEAGDFISQATIELPPYHYGSVFRAL</sequence>
<dbReference type="SUPFAM" id="SSF53335">
    <property type="entry name" value="S-adenosyl-L-methionine-dependent methyltransferases"/>
    <property type="match status" value="1"/>
</dbReference>
<protein>
    <submittedName>
        <fullName evidence="4">Class I SAM-dependent methyltransferase</fullName>
    </submittedName>
</protein>
<dbReference type="InterPro" id="IPR029063">
    <property type="entry name" value="SAM-dependent_MTases_sf"/>
</dbReference>
<reference evidence="4 5" key="1">
    <citation type="submission" date="2019-07" db="EMBL/GenBank/DDBJ databases">
        <title>The Draft Genome Sequence of Rhizobium tropici SARCC-755 Associated with Superior Nodulation on Pigeonpea (Cajanus cajan (L.) Millsp.).</title>
        <authorList>
            <person name="Bopape F.L."/>
            <person name="Hassen A.I."/>
            <person name="Swanevelder Z.H."/>
            <person name="Gwata E.T."/>
        </authorList>
    </citation>
    <scope>NUCLEOTIDE SEQUENCE [LARGE SCALE GENOMIC DNA]</scope>
    <source>
        <strain evidence="4 5">SARCC-755</strain>
    </source>
</reference>
<accession>A0A5B0VZJ5</accession>
<dbReference type="OrthoDB" id="9808140at2"/>
<keyword evidence="1 4" id="KW-0489">Methyltransferase</keyword>
<dbReference type="PANTHER" id="PTHR43861">
    <property type="entry name" value="TRANS-ACONITATE 2-METHYLTRANSFERASE-RELATED"/>
    <property type="match status" value="1"/>
</dbReference>
<organism evidence="4 5">
    <name type="scientific">Rhizobium tropici</name>
    <dbReference type="NCBI Taxonomy" id="398"/>
    <lineage>
        <taxon>Bacteria</taxon>
        <taxon>Pseudomonadati</taxon>
        <taxon>Pseudomonadota</taxon>
        <taxon>Alphaproteobacteria</taxon>
        <taxon>Hyphomicrobiales</taxon>
        <taxon>Rhizobiaceae</taxon>
        <taxon>Rhizobium/Agrobacterium group</taxon>
        <taxon>Rhizobium</taxon>
    </lineage>
</organism>
<comment type="caution">
    <text evidence="4">The sequence shown here is derived from an EMBL/GenBank/DDBJ whole genome shotgun (WGS) entry which is preliminary data.</text>
</comment>
<dbReference type="Gene3D" id="3.40.50.150">
    <property type="entry name" value="Vaccinia Virus protein VP39"/>
    <property type="match status" value="1"/>
</dbReference>
<dbReference type="GO" id="GO:0008168">
    <property type="term" value="F:methyltransferase activity"/>
    <property type="evidence" value="ECO:0007669"/>
    <property type="project" value="UniProtKB-KW"/>
</dbReference>
<evidence type="ECO:0000256" key="1">
    <source>
        <dbReference type="ARBA" id="ARBA00022603"/>
    </source>
</evidence>